<proteinExistence type="predicted"/>
<dbReference type="OrthoDB" id="3519348at2759"/>
<evidence type="ECO:0000313" key="2">
    <source>
        <dbReference type="Proteomes" id="UP000297299"/>
    </source>
</evidence>
<keyword evidence="2" id="KW-1185">Reference proteome</keyword>
<dbReference type="AlphaFoldDB" id="A0A4Y8D5B9"/>
<accession>A0A4Y8D5B9</accession>
<gene>
    <name evidence="1" type="ORF">BOTCAL_0116g00130</name>
</gene>
<protein>
    <submittedName>
        <fullName evidence="1">Uncharacterized protein</fullName>
    </submittedName>
</protein>
<organism evidence="1 2">
    <name type="scientific">Botryotinia calthae</name>
    <dbReference type="NCBI Taxonomy" id="38488"/>
    <lineage>
        <taxon>Eukaryota</taxon>
        <taxon>Fungi</taxon>
        <taxon>Dikarya</taxon>
        <taxon>Ascomycota</taxon>
        <taxon>Pezizomycotina</taxon>
        <taxon>Leotiomycetes</taxon>
        <taxon>Helotiales</taxon>
        <taxon>Sclerotiniaceae</taxon>
        <taxon>Botryotinia</taxon>
    </lineage>
</organism>
<name>A0A4Y8D5B9_9HELO</name>
<dbReference type="Proteomes" id="UP000297299">
    <property type="component" value="Unassembled WGS sequence"/>
</dbReference>
<comment type="caution">
    <text evidence="1">The sequence shown here is derived from an EMBL/GenBank/DDBJ whole genome shotgun (WGS) entry which is preliminary data.</text>
</comment>
<sequence length="185" mass="22003">MTEAEPGRRQQMRPEDGNELLRWSHQKLDDIYIFVNRYNKGMMAYITSGGDIYIRCIDREWKQVTSAIDELKLKQKEHPEELDGFVPQAVALLEESIGIKLSLEERIENYKRIFLREDLKRQDTQKKRLKGSKAWDCIQVNLEWDGIRTEAKETLNWRLKQTFNGRIKAWISGLDLLACYQRHFK</sequence>
<dbReference type="EMBL" id="PHWZ01000116">
    <property type="protein sequence ID" value="TEY69465.1"/>
    <property type="molecule type" value="Genomic_DNA"/>
</dbReference>
<evidence type="ECO:0000313" key="1">
    <source>
        <dbReference type="EMBL" id="TEY69465.1"/>
    </source>
</evidence>
<reference evidence="1 2" key="1">
    <citation type="submission" date="2017-11" db="EMBL/GenBank/DDBJ databases">
        <title>Comparative genomics of Botrytis spp.</title>
        <authorList>
            <person name="Valero-Jimenez C.A."/>
            <person name="Tapia P."/>
            <person name="Veloso J."/>
            <person name="Silva-Moreno E."/>
            <person name="Staats M."/>
            <person name="Valdes J.H."/>
            <person name="Van Kan J.A.L."/>
        </authorList>
    </citation>
    <scope>NUCLEOTIDE SEQUENCE [LARGE SCALE GENOMIC DNA]</scope>
    <source>
        <strain evidence="1 2">MUCL2830</strain>
    </source>
</reference>